<dbReference type="InterPro" id="IPR011009">
    <property type="entry name" value="Kinase-like_dom_sf"/>
</dbReference>
<dbReference type="EMBL" id="LSYV01000003">
    <property type="protein sequence ID" value="KXZ56002.1"/>
    <property type="molecule type" value="Genomic_DNA"/>
</dbReference>
<evidence type="ECO:0000259" key="1">
    <source>
        <dbReference type="PROSITE" id="PS50011"/>
    </source>
</evidence>
<keyword evidence="3" id="KW-1185">Reference proteome</keyword>
<dbReference type="InterPro" id="IPR052751">
    <property type="entry name" value="Plant_MAPKKK"/>
</dbReference>
<dbReference type="PROSITE" id="PS50011">
    <property type="entry name" value="PROTEIN_KINASE_DOM"/>
    <property type="match status" value="1"/>
</dbReference>
<name>A0A150H216_GONPE</name>
<evidence type="ECO:0000313" key="2">
    <source>
        <dbReference type="EMBL" id="KXZ56002.1"/>
    </source>
</evidence>
<dbReference type="InterPro" id="IPR000719">
    <property type="entry name" value="Prot_kinase_dom"/>
</dbReference>
<sequence>MRLLGTGATGRVDLVHIPLPGDCSPFPAARKTLLRSRDPHMRAAEDALFSRELAALAAGRTCPFIVKQLAASSHDDRHELLLELAEGNTLEHELSDALSAVRGPLERTLLPPGRLAELAAQLLCALDALHSAGVVHLDVKPLNLLLTARGSLLLGDAGCAQRVTQPGGAVPEPPTGTPLFAAPEAKRRGAPVTAAADLYSVGALLAVAACWHRQTGRVLAFLRGQAALPDFVPAELRDLVSRLVADDPTQRPTAAEALRHPFLAGVDLAALAPVRCEGAAPQ</sequence>
<dbReference type="PANTHER" id="PTHR48011:SF4">
    <property type="entry name" value="MITOGEN-ACTIVATED PROTEIN KINASE KINASE KINASE 19"/>
    <property type="match status" value="1"/>
</dbReference>
<dbReference type="GO" id="GO:0007165">
    <property type="term" value="P:signal transduction"/>
    <property type="evidence" value="ECO:0007669"/>
    <property type="project" value="TreeGrafter"/>
</dbReference>
<dbReference type="OrthoDB" id="534005at2759"/>
<dbReference type="SMART" id="SM00220">
    <property type="entry name" value="S_TKc"/>
    <property type="match status" value="1"/>
</dbReference>
<protein>
    <recommendedName>
        <fullName evidence="1">Protein kinase domain-containing protein</fullName>
    </recommendedName>
</protein>
<accession>A0A150H216</accession>
<dbReference type="Gene3D" id="1.10.510.10">
    <property type="entry name" value="Transferase(Phosphotransferase) domain 1"/>
    <property type="match status" value="1"/>
</dbReference>
<dbReference type="SUPFAM" id="SSF56112">
    <property type="entry name" value="Protein kinase-like (PK-like)"/>
    <property type="match status" value="1"/>
</dbReference>
<dbReference type="AlphaFoldDB" id="A0A150H216"/>
<organism evidence="2 3">
    <name type="scientific">Gonium pectorale</name>
    <name type="common">Green alga</name>
    <dbReference type="NCBI Taxonomy" id="33097"/>
    <lineage>
        <taxon>Eukaryota</taxon>
        <taxon>Viridiplantae</taxon>
        <taxon>Chlorophyta</taxon>
        <taxon>core chlorophytes</taxon>
        <taxon>Chlorophyceae</taxon>
        <taxon>CS clade</taxon>
        <taxon>Chlamydomonadales</taxon>
        <taxon>Volvocaceae</taxon>
        <taxon>Gonium</taxon>
    </lineage>
</organism>
<dbReference type="GO" id="GO:0004672">
    <property type="term" value="F:protein kinase activity"/>
    <property type="evidence" value="ECO:0007669"/>
    <property type="project" value="InterPro"/>
</dbReference>
<proteinExistence type="predicted"/>
<dbReference type="Pfam" id="PF00069">
    <property type="entry name" value="Pkinase"/>
    <property type="match status" value="1"/>
</dbReference>
<dbReference type="PANTHER" id="PTHR48011">
    <property type="entry name" value="CCR4-NOT TRANSCRIPTIONAL COMPLEX SUBUNIT CAF120-RELATED"/>
    <property type="match status" value="1"/>
</dbReference>
<comment type="caution">
    <text evidence="2">The sequence shown here is derived from an EMBL/GenBank/DDBJ whole genome shotgun (WGS) entry which is preliminary data.</text>
</comment>
<feature type="domain" description="Protein kinase" evidence="1">
    <location>
        <begin position="1"/>
        <end position="263"/>
    </location>
</feature>
<dbReference type="GO" id="GO:0005524">
    <property type="term" value="F:ATP binding"/>
    <property type="evidence" value="ECO:0007669"/>
    <property type="project" value="InterPro"/>
</dbReference>
<dbReference type="STRING" id="33097.A0A150H216"/>
<dbReference type="Proteomes" id="UP000075714">
    <property type="component" value="Unassembled WGS sequence"/>
</dbReference>
<evidence type="ECO:0000313" key="3">
    <source>
        <dbReference type="Proteomes" id="UP000075714"/>
    </source>
</evidence>
<dbReference type="PROSITE" id="PS00108">
    <property type="entry name" value="PROTEIN_KINASE_ST"/>
    <property type="match status" value="1"/>
</dbReference>
<dbReference type="InterPro" id="IPR008271">
    <property type="entry name" value="Ser/Thr_kinase_AS"/>
</dbReference>
<reference evidence="3" key="1">
    <citation type="journal article" date="2016" name="Nat. Commun.">
        <title>The Gonium pectorale genome demonstrates co-option of cell cycle regulation during the evolution of multicellularity.</title>
        <authorList>
            <person name="Hanschen E.R."/>
            <person name="Marriage T.N."/>
            <person name="Ferris P.J."/>
            <person name="Hamaji T."/>
            <person name="Toyoda A."/>
            <person name="Fujiyama A."/>
            <person name="Neme R."/>
            <person name="Noguchi H."/>
            <person name="Minakuchi Y."/>
            <person name="Suzuki M."/>
            <person name="Kawai-Toyooka H."/>
            <person name="Smith D.R."/>
            <person name="Sparks H."/>
            <person name="Anderson J."/>
            <person name="Bakaric R."/>
            <person name="Luria V."/>
            <person name="Karger A."/>
            <person name="Kirschner M.W."/>
            <person name="Durand P.M."/>
            <person name="Michod R.E."/>
            <person name="Nozaki H."/>
            <person name="Olson B.J."/>
        </authorList>
    </citation>
    <scope>NUCLEOTIDE SEQUENCE [LARGE SCALE GENOMIC DNA]</scope>
    <source>
        <strain evidence="3">NIES-2863</strain>
    </source>
</reference>
<gene>
    <name evidence="2" type="ORF">GPECTOR_2g1554</name>
</gene>